<dbReference type="NCBIfam" id="TIGR00044">
    <property type="entry name" value="YggS family pyridoxal phosphate-dependent enzyme"/>
    <property type="match status" value="1"/>
</dbReference>
<dbReference type="Proteomes" id="UP001464378">
    <property type="component" value="Unassembled WGS sequence"/>
</dbReference>
<dbReference type="RefSeq" id="WP_349231608.1">
    <property type="nucleotide sequence ID" value="NZ_JBBMFK010000010.1"/>
</dbReference>
<evidence type="ECO:0000256" key="1">
    <source>
        <dbReference type="ARBA" id="ARBA00022898"/>
    </source>
</evidence>
<evidence type="ECO:0000313" key="5">
    <source>
        <dbReference type="EMBL" id="MEQ2443358.1"/>
    </source>
</evidence>
<organism evidence="5 6">
    <name type="scientific">Pseudoflavonifractor intestinihominis</name>
    <dbReference type="NCBI Taxonomy" id="3133171"/>
    <lineage>
        <taxon>Bacteria</taxon>
        <taxon>Bacillati</taxon>
        <taxon>Bacillota</taxon>
        <taxon>Clostridia</taxon>
        <taxon>Eubacteriales</taxon>
        <taxon>Oscillospiraceae</taxon>
        <taxon>Pseudoflavonifractor</taxon>
    </lineage>
</organism>
<keyword evidence="1 2" id="KW-0663">Pyridoxal phosphate</keyword>
<dbReference type="InterPro" id="IPR011078">
    <property type="entry name" value="PyrdxlP_homeostasis"/>
</dbReference>
<dbReference type="Gene3D" id="3.20.20.10">
    <property type="entry name" value="Alanine racemase"/>
    <property type="match status" value="1"/>
</dbReference>
<comment type="function">
    <text evidence="2">Pyridoxal 5'-phosphate (PLP)-binding protein, which is involved in PLP homeostasis.</text>
</comment>
<evidence type="ECO:0000256" key="2">
    <source>
        <dbReference type="HAMAP-Rule" id="MF_02087"/>
    </source>
</evidence>
<dbReference type="Pfam" id="PF01168">
    <property type="entry name" value="Ala_racemase_N"/>
    <property type="match status" value="1"/>
</dbReference>
<sequence>MTLPERVEAVKRKIAAAALEVGRDPAEVTLVAATKVQTSDTIRQAIAAGITVCGENRVQEMTAHLDDDAYAGAALHFIGHLQTNKVKYVVGRVDMIESVDSPRLLEAVEAQAAKLDLVQDILLEINVGGEASKSGVAPENALELARLAAEMPHVRLRGLMAIPPAAHVAGENRHFFAEMYRLYVDIRTALDHNVTDMDCLSMGMSGDYEDAVREGATHVRVGTALFGPRPPMTKQSQG</sequence>
<reference evidence="5 6" key="1">
    <citation type="submission" date="2024-03" db="EMBL/GenBank/DDBJ databases">
        <title>Human intestinal bacterial collection.</title>
        <authorList>
            <person name="Pauvert C."/>
            <person name="Hitch T.C.A."/>
            <person name="Clavel T."/>
        </authorList>
    </citation>
    <scope>NUCLEOTIDE SEQUENCE [LARGE SCALE GENOMIC DNA]</scope>
    <source>
        <strain evidence="5 6">CLA-AP-H29</strain>
    </source>
</reference>
<dbReference type="EMBL" id="JBBMFK010000010">
    <property type="protein sequence ID" value="MEQ2443358.1"/>
    <property type="molecule type" value="Genomic_DNA"/>
</dbReference>
<dbReference type="CDD" id="cd00635">
    <property type="entry name" value="PLPDE_III_YBL036c_like"/>
    <property type="match status" value="1"/>
</dbReference>
<evidence type="ECO:0000256" key="3">
    <source>
        <dbReference type="RuleBase" id="RU004514"/>
    </source>
</evidence>
<gene>
    <name evidence="5" type="ORF">WMO64_07730</name>
</gene>
<evidence type="ECO:0000259" key="4">
    <source>
        <dbReference type="Pfam" id="PF01168"/>
    </source>
</evidence>
<dbReference type="PIRSF" id="PIRSF004848">
    <property type="entry name" value="YBL036c_PLPDEIII"/>
    <property type="match status" value="1"/>
</dbReference>
<dbReference type="InterPro" id="IPR029066">
    <property type="entry name" value="PLP-binding_barrel"/>
</dbReference>
<feature type="domain" description="Alanine racemase N-terminal" evidence="4">
    <location>
        <begin position="41"/>
        <end position="230"/>
    </location>
</feature>
<dbReference type="HAMAP" id="MF_02087">
    <property type="entry name" value="PLP_homeostasis"/>
    <property type="match status" value="1"/>
</dbReference>
<feature type="modified residue" description="N6-(pyridoxal phosphate)lysine" evidence="2">
    <location>
        <position position="35"/>
    </location>
</feature>
<dbReference type="PANTHER" id="PTHR10146">
    <property type="entry name" value="PROLINE SYNTHETASE CO-TRANSCRIBED BACTERIAL HOMOLOG PROTEIN"/>
    <property type="match status" value="1"/>
</dbReference>
<keyword evidence="6" id="KW-1185">Reference proteome</keyword>
<proteinExistence type="inferred from homology"/>
<comment type="similarity">
    <text evidence="2 3">Belongs to the pyridoxal phosphate-binding protein YggS/PROSC family.</text>
</comment>
<name>A0ABV1E7S0_9FIRM</name>
<dbReference type="PANTHER" id="PTHR10146:SF14">
    <property type="entry name" value="PYRIDOXAL PHOSPHATE HOMEOSTASIS PROTEIN"/>
    <property type="match status" value="1"/>
</dbReference>
<comment type="caution">
    <text evidence="5">The sequence shown here is derived from an EMBL/GenBank/DDBJ whole genome shotgun (WGS) entry which is preliminary data.</text>
</comment>
<dbReference type="InterPro" id="IPR001608">
    <property type="entry name" value="Ala_racemase_N"/>
</dbReference>
<accession>A0ABV1E7S0</accession>
<protein>
    <recommendedName>
        <fullName evidence="2">Pyridoxal phosphate homeostasis protein</fullName>
        <shortName evidence="2">PLP homeostasis protein</shortName>
    </recommendedName>
</protein>
<dbReference type="SUPFAM" id="SSF51419">
    <property type="entry name" value="PLP-binding barrel"/>
    <property type="match status" value="1"/>
</dbReference>
<evidence type="ECO:0000313" key="6">
    <source>
        <dbReference type="Proteomes" id="UP001464378"/>
    </source>
</evidence>